<evidence type="ECO:0000313" key="2">
    <source>
        <dbReference type="Proteomes" id="UP001628091"/>
    </source>
</evidence>
<accession>A0ABQ0GUX0</accession>
<proteinExistence type="predicted"/>
<protein>
    <recommendedName>
        <fullName evidence="3">DUF1127 domain-containing protein</fullName>
    </recommendedName>
</protein>
<keyword evidence="2" id="KW-1185">Reference proteome</keyword>
<reference evidence="1 2" key="1">
    <citation type="submission" date="2024-10" db="EMBL/GenBank/DDBJ databases">
        <title>Isolation, draft genome sequencing and identification of Phyllobacterium sp. NSA23, isolated from leaf soil.</title>
        <authorList>
            <person name="Akita H."/>
        </authorList>
    </citation>
    <scope>NUCLEOTIDE SEQUENCE [LARGE SCALE GENOMIC DNA]</scope>
    <source>
        <strain evidence="1 2">NSA23</strain>
    </source>
</reference>
<name>A0ABQ0GUX0_9HYPH</name>
<comment type="caution">
    <text evidence="1">The sequence shown here is derived from an EMBL/GenBank/DDBJ whole genome shotgun (WGS) entry which is preliminary data.</text>
</comment>
<dbReference type="Proteomes" id="UP001628091">
    <property type="component" value="Unassembled WGS sequence"/>
</dbReference>
<organism evidence="1 2">
    <name type="scientific">Phyllobacterium phragmitis</name>
    <dbReference type="NCBI Taxonomy" id="2670329"/>
    <lineage>
        <taxon>Bacteria</taxon>
        <taxon>Pseudomonadati</taxon>
        <taxon>Pseudomonadota</taxon>
        <taxon>Alphaproteobacteria</taxon>
        <taxon>Hyphomicrobiales</taxon>
        <taxon>Phyllobacteriaceae</taxon>
        <taxon>Phyllobacterium</taxon>
    </lineage>
</organism>
<sequence>MLQRNMQDGRRGSEIMTYKQMPARIGRFFTIFGSSIAVASATREGRQPNVRDLEVLGIDPAQFRKIRQS</sequence>
<gene>
    <name evidence="1" type="ORF">PPNSA23_03970</name>
</gene>
<dbReference type="EMBL" id="BAAFZP010000001">
    <property type="protein sequence ID" value="GAB1580454.1"/>
    <property type="molecule type" value="Genomic_DNA"/>
</dbReference>
<evidence type="ECO:0000313" key="1">
    <source>
        <dbReference type="EMBL" id="GAB1580454.1"/>
    </source>
</evidence>
<evidence type="ECO:0008006" key="3">
    <source>
        <dbReference type="Google" id="ProtNLM"/>
    </source>
</evidence>